<organism evidence="4 5">
    <name type="scientific">Folsomia candida</name>
    <name type="common">Springtail</name>
    <dbReference type="NCBI Taxonomy" id="158441"/>
    <lineage>
        <taxon>Eukaryota</taxon>
        <taxon>Metazoa</taxon>
        <taxon>Ecdysozoa</taxon>
        <taxon>Arthropoda</taxon>
        <taxon>Hexapoda</taxon>
        <taxon>Collembola</taxon>
        <taxon>Entomobryomorpha</taxon>
        <taxon>Isotomoidea</taxon>
        <taxon>Isotomidae</taxon>
        <taxon>Proisotominae</taxon>
        <taxon>Folsomia</taxon>
    </lineage>
</organism>
<dbReference type="GO" id="GO:0016020">
    <property type="term" value="C:membrane"/>
    <property type="evidence" value="ECO:0007669"/>
    <property type="project" value="TreeGrafter"/>
</dbReference>
<dbReference type="InterPro" id="IPR029058">
    <property type="entry name" value="AB_hydrolase_fold"/>
</dbReference>
<evidence type="ECO:0000256" key="1">
    <source>
        <dbReference type="ARBA" id="ARBA00008645"/>
    </source>
</evidence>
<evidence type="ECO:0000256" key="2">
    <source>
        <dbReference type="ARBA" id="ARBA00022801"/>
    </source>
</evidence>
<sequence length="266" mass="29727">MTVLRLTSLLISRTLITPHRRTLLDIINKDFLKEFKLNSGNVRNSSSSSQNYTITEVKIDVPGGGVIAGKLWKSAGQKLTQTKPHPPIICVHGWLDNAGSFDNLIPLLMSPDSNAPSTFFALDLPGHGLTTYCPQVWYDAHIEALIAIRRVLSHFEWEEVSCIGHSMGGIIGYLFTSFYPNSVHKLVALDNIRTIQHYPLIAVLKSSLDLVFEVEEKAKLPPKGLKFDELVQKFYEGRKRQNPLSLEGSRILLQRGAIPVQGEKDL</sequence>
<dbReference type="PANTHER" id="PTHR43798:SF14">
    <property type="entry name" value="SERINE HYDROLASE-LIKE PROTEIN DDB_G0286239"/>
    <property type="match status" value="1"/>
</dbReference>
<comment type="similarity">
    <text evidence="1">Belongs to the AB hydrolase superfamily.</text>
</comment>
<proteinExistence type="inferred from homology"/>
<dbReference type="GO" id="GO:0016787">
    <property type="term" value="F:hydrolase activity"/>
    <property type="evidence" value="ECO:0007669"/>
    <property type="project" value="UniProtKB-KW"/>
</dbReference>
<dbReference type="InterPro" id="IPR050266">
    <property type="entry name" value="AB_hydrolase_sf"/>
</dbReference>
<dbReference type="SUPFAM" id="SSF53474">
    <property type="entry name" value="alpha/beta-Hydrolases"/>
    <property type="match status" value="1"/>
</dbReference>
<evidence type="ECO:0000313" key="5">
    <source>
        <dbReference type="Proteomes" id="UP000198287"/>
    </source>
</evidence>
<accession>A0A226E0I1</accession>
<dbReference type="PANTHER" id="PTHR43798">
    <property type="entry name" value="MONOACYLGLYCEROL LIPASE"/>
    <property type="match status" value="1"/>
</dbReference>
<keyword evidence="5" id="KW-1185">Reference proteome</keyword>
<dbReference type="Proteomes" id="UP000198287">
    <property type="component" value="Unassembled WGS sequence"/>
</dbReference>
<comment type="caution">
    <text evidence="4">The sequence shown here is derived from an EMBL/GenBank/DDBJ whole genome shotgun (WGS) entry which is preliminary data.</text>
</comment>
<protein>
    <submittedName>
        <fullName evidence="4">Serine hydrolase-like protein</fullName>
    </submittedName>
</protein>
<evidence type="ECO:0000313" key="4">
    <source>
        <dbReference type="EMBL" id="OXA50969.1"/>
    </source>
</evidence>
<dbReference type="InterPro" id="IPR000073">
    <property type="entry name" value="AB_hydrolase_1"/>
</dbReference>
<dbReference type="OMA" id="YVAIDMP"/>
<dbReference type="EMBL" id="LNIX01000008">
    <property type="protein sequence ID" value="OXA50969.1"/>
    <property type="molecule type" value="Genomic_DNA"/>
</dbReference>
<gene>
    <name evidence="4" type="ORF">Fcan01_14604</name>
</gene>
<reference evidence="4 5" key="1">
    <citation type="submission" date="2015-12" db="EMBL/GenBank/DDBJ databases">
        <title>The genome of Folsomia candida.</title>
        <authorList>
            <person name="Faddeeva A."/>
            <person name="Derks M.F."/>
            <person name="Anvar Y."/>
            <person name="Smit S."/>
            <person name="Van Straalen N."/>
            <person name="Roelofs D."/>
        </authorList>
    </citation>
    <scope>NUCLEOTIDE SEQUENCE [LARGE SCALE GENOMIC DNA]</scope>
    <source>
        <strain evidence="4 5">VU population</strain>
        <tissue evidence="4">Whole body</tissue>
    </source>
</reference>
<feature type="domain" description="AB hydrolase-1" evidence="3">
    <location>
        <begin position="86"/>
        <end position="191"/>
    </location>
</feature>
<evidence type="ECO:0000259" key="3">
    <source>
        <dbReference type="Pfam" id="PF00561"/>
    </source>
</evidence>
<dbReference type="OrthoDB" id="190201at2759"/>
<dbReference type="Gene3D" id="3.40.50.1820">
    <property type="entry name" value="alpha/beta hydrolase"/>
    <property type="match status" value="1"/>
</dbReference>
<keyword evidence="2 4" id="KW-0378">Hydrolase</keyword>
<dbReference type="Pfam" id="PF00561">
    <property type="entry name" value="Abhydrolase_1"/>
    <property type="match status" value="1"/>
</dbReference>
<dbReference type="AlphaFoldDB" id="A0A226E0I1"/>
<name>A0A226E0I1_FOLCA</name>